<sequence>MTAGSNLADDRTILAVDLGTQSLRVSAITTASRRLWHWQQPVTSFIDGEANEQDPAEWASLIDRALAEAASAGIRPDAVAAAGPLAGWVPLDADGQALARATMYFDGRTAPDTQLVASALHDRPAAPRPTIADPLPQLLRLQREQPSWLPRLHVLLDATGWLVHRLTGHSTLDAFTAIRLYDREVVARLGIDLARFGRGVAVGENVAPLSPQYASLFGNPRIPVIAATFDSKCAYLASGIEQDGEALDISGTVTSFGVASTRQVIDPARRIYSVPLGDRWLVRGSMGGTGSVLEWARATVLGNDFRAIEADVAAVPPGAHGVTFLPFHSGARAPLWNPHVRGAFLGLSLDTGRPAMARAVYEGLVYGLRHIVDTMAEAGVVVADIRLAGGLARSDLLSRMKADILGRPVIRLVDYELTTLGLVVIASVGLGAFPTRGEASAALVGRAGRIEPSALHDAYDEPYRRYLKSAALLGS</sequence>
<dbReference type="Pfam" id="PF00370">
    <property type="entry name" value="FGGY_N"/>
    <property type="match status" value="1"/>
</dbReference>
<name>A0A4D7QCL2_9HYPH</name>
<evidence type="ECO:0000313" key="7">
    <source>
        <dbReference type="Proteomes" id="UP000298588"/>
    </source>
</evidence>
<dbReference type="Proteomes" id="UP000298588">
    <property type="component" value="Chromosome"/>
</dbReference>
<protein>
    <recommendedName>
        <fullName evidence="8">Carbohydrate kinase</fullName>
    </recommendedName>
</protein>
<comment type="similarity">
    <text evidence="1">Belongs to the FGGY kinase family.</text>
</comment>
<dbReference type="EMBL" id="CP039865">
    <property type="protein sequence ID" value="QCK84918.1"/>
    <property type="molecule type" value="Genomic_DNA"/>
</dbReference>
<feature type="domain" description="Carbohydrate kinase FGGY N-terminal" evidence="4">
    <location>
        <begin position="13"/>
        <end position="236"/>
    </location>
</feature>
<dbReference type="GO" id="GO:0005975">
    <property type="term" value="P:carbohydrate metabolic process"/>
    <property type="evidence" value="ECO:0007669"/>
    <property type="project" value="InterPro"/>
</dbReference>
<keyword evidence="7" id="KW-1185">Reference proteome</keyword>
<dbReference type="Pfam" id="PF02782">
    <property type="entry name" value="FGGY_C"/>
    <property type="match status" value="1"/>
</dbReference>
<dbReference type="InterPro" id="IPR043129">
    <property type="entry name" value="ATPase_NBD"/>
</dbReference>
<keyword evidence="3" id="KW-0418">Kinase</keyword>
<dbReference type="InterPro" id="IPR018485">
    <property type="entry name" value="FGGY_C"/>
</dbReference>
<dbReference type="KEGG" id="paqt:E8L99_03545"/>
<evidence type="ECO:0000259" key="5">
    <source>
        <dbReference type="Pfam" id="PF02782"/>
    </source>
</evidence>
<proteinExistence type="inferred from homology"/>
<dbReference type="PIRSF" id="PIRSF000538">
    <property type="entry name" value="GlpK"/>
    <property type="match status" value="1"/>
</dbReference>
<dbReference type="SUPFAM" id="SSF53067">
    <property type="entry name" value="Actin-like ATPase domain"/>
    <property type="match status" value="2"/>
</dbReference>
<evidence type="ECO:0000256" key="3">
    <source>
        <dbReference type="ARBA" id="ARBA00022777"/>
    </source>
</evidence>
<keyword evidence="2" id="KW-0808">Transferase</keyword>
<dbReference type="InterPro" id="IPR000577">
    <property type="entry name" value="Carb_kinase_FGGY"/>
</dbReference>
<dbReference type="GO" id="GO:0016301">
    <property type="term" value="F:kinase activity"/>
    <property type="evidence" value="ECO:0007669"/>
    <property type="project" value="UniProtKB-KW"/>
</dbReference>
<accession>A0A4D7QCL2</accession>
<dbReference type="OrthoDB" id="9805576at2"/>
<evidence type="ECO:0000313" key="6">
    <source>
        <dbReference type="EMBL" id="QCK84918.1"/>
    </source>
</evidence>
<dbReference type="InterPro" id="IPR050406">
    <property type="entry name" value="FGGY_Carb_Kinase"/>
</dbReference>
<dbReference type="InterPro" id="IPR018484">
    <property type="entry name" value="FGGY_N"/>
</dbReference>
<dbReference type="AlphaFoldDB" id="A0A4D7QCL2"/>
<dbReference type="PANTHER" id="PTHR43095">
    <property type="entry name" value="SUGAR KINASE"/>
    <property type="match status" value="1"/>
</dbReference>
<evidence type="ECO:0000256" key="2">
    <source>
        <dbReference type="ARBA" id="ARBA00022679"/>
    </source>
</evidence>
<evidence type="ECO:0000259" key="4">
    <source>
        <dbReference type="Pfam" id="PF00370"/>
    </source>
</evidence>
<dbReference type="PANTHER" id="PTHR43095:SF5">
    <property type="entry name" value="XYLULOSE KINASE"/>
    <property type="match status" value="1"/>
</dbReference>
<gene>
    <name evidence="6" type="ORF">E8L99_03545</name>
</gene>
<evidence type="ECO:0000256" key="1">
    <source>
        <dbReference type="ARBA" id="ARBA00009156"/>
    </source>
</evidence>
<dbReference type="Gene3D" id="3.30.420.40">
    <property type="match status" value="2"/>
</dbReference>
<evidence type="ECO:0008006" key="8">
    <source>
        <dbReference type="Google" id="ProtNLM"/>
    </source>
</evidence>
<organism evidence="6 7">
    <name type="scientific">Phreatobacter aquaticus</name>
    <dbReference type="NCBI Taxonomy" id="2570229"/>
    <lineage>
        <taxon>Bacteria</taxon>
        <taxon>Pseudomonadati</taxon>
        <taxon>Pseudomonadota</taxon>
        <taxon>Alphaproteobacteria</taxon>
        <taxon>Hyphomicrobiales</taxon>
        <taxon>Phreatobacteraceae</taxon>
        <taxon>Phreatobacter</taxon>
    </lineage>
</organism>
<feature type="domain" description="Carbohydrate kinase FGGY C-terminal" evidence="5">
    <location>
        <begin position="250"/>
        <end position="429"/>
    </location>
</feature>
<reference evidence="6 7" key="1">
    <citation type="submission" date="2019-04" db="EMBL/GenBank/DDBJ databases">
        <title>Phreatobacter aquaticus sp. nov.</title>
        <authorList>
            <person name="Choi A."/>
            <person name="Baek K."/>
        </authorList>
    </citation>
    <scope>NUCLEOTIDE SEQUENCE [LARGE SCALE GENOMIC DNA]</scope>
    <source>
        <strain evidence="6 7">NMCR1094</strain>
    </source>
</reference>